<accession>A0A0M9F2C2</accession>
<evidence type="ECO:0000313" key="4">
    <source>
        <dbReference type="Proteomes" id="UP000037904"/>
    </source>
</evidence>
<name>A0A0M9F2C2_FUSLA</name>
<dbReference type="InterPro" id="IPR001138">
    <property type="entry name" value="Zn2Cys6_DnaBD"/>
</dbReference>
<proteinExistence type="predicted"/>
<feature type="domain" description="Zn(2)-C6 fungal-type" evidence="2">
    <location>
        <begin position="7"/>
        <end position="41"/>
    </location>
</feature>
<dbReference type="CDD" id="cd00067">
    <property type="entry name" value="GAL4"/>
    <property type="match status" value="1"/>
</dbReference>
<evidence type="ECO:0000259" key="2">
    <source>
        <dbReference type="PROSITE" id="PS50048"/>
    </source>
</evidence>
<dbReference type="InterPro" id="IPR036864">
    <property type="entry name" value="Zn2-C6_fun-type_DNA-bd_sf"/>
</dbReference>
<dbReference type="Proteomes" id="UP000037904">
    <property type="component" value="Unassembled WGS sequence"/>
</dbReference>
<dbReference type="AlphaFoldDB" id="A0A0M9F2C2"/>
<dbReference type="GO" id="GO:0008270">
    <property type="term" value="F:zinc ion binding"/>
    <property type="evidence" value="ECO:0007669"/>
    <property type="project" value="InterPro"/>
</dbReference>
<keyword evidence="1" id="KW-0539">Nucleus</keyword>
<comment type="caution">
    <text evidence="3">The sequence shown here is derived from an EMBL/GenBank/DDBJ whole genome shotgun (WGS) entry which is preliminary data.</text>
</comment>
<evidence type="ECO:0000313" key="3">
    <source>
        <dbReference type="EMBL" id="KPA44699.1"/>
    </source>
</evidence>
<keyword evidence="4" id="KW-1185">Reference proteome</keyword>
<gene>
    <name evidence="3" type="ORF">FLAG1_02436</name>
</gene>
<dbReference type="PROSITE" id="PS50048">
    <property type="entry name" value="ZN2_CY6_FUNGAL_2"/>
    <property type="match status" value="1"/>
</dbReference>
<dbReference type="PROSITE" id="PS00463">
    <property type="entry name" value="ZN2_CY6_FUNGAL_1"/>
    <property type="match status" value="1"/>
</dbReference>
<organism evidence="3 4">
    <name type="scientific">Fusarium langsethiae</name>
    <dbReference type="NCBI Taxonomy" id="179993"/>
    <lineage>
        <taxon>Eukaryota</taxon>
        <taxon>Fungi</taxon>
        <taxon>Dikarya</taxon>
        <taxon>Ascomycota</taxon>
        <taxon>Pezizomycotina</taxon>
        <taxon>Sordariomycetes</taxon>
        <taxon>Hypocreomycetidae</taxon>
        <taxon>Hypocreales</taxon>
        <taxon>Nectriaceae</taxon>
        <taxon>Fusarium</taxon>
    </lineage>
</organism>
<protein>
    <submittedName>
        <fullName evidence="3">Transcription factor</fullName>
    </submittedName>
</protein>
<sequence>MTNLRQACDRCHSKKLRCTKIPGSVVCARCIKAGVSVTCLFSPPTRSLRHSDIVNLDWSILGLDQLVAEPQSTDLDHLIATPPISIDASPARSAPITVVSQLTDLMAAFDRMQNSPPASLTQHLTIHELNEFMKVCEINVGAFLEELLQSSQKLVYLYPQVLKQLEPKDITSCEAPDCVHNSQLFSASQHKLSIDQSLIHLLLACHLRLLDLFDNIVNHGRMCAHAAPMLPPECEPTLDIPEIKIGSFVAPKISAASMVIALVIEIQTSLNARAQDLHDVVSSNVGHDARTTKILDLQCESLKEHASKTCSDLHSLREHLQKLGVLG</sequence>
<dbReference type="Pfam" id="PF00172">
    <property type="entry name" value="Zn_clus"/>
    <property type="match status" value="1"/>
</dbReference>
<dbReference type="EMBL" id="JXCE01000023">
    <property type="protein sequence ID" value="KPA44699.1"/>
    <property type="molecule type" value="Genomic_DNA"/>
</dbReference>
<evidence type="ECO:0000256" key="1">
    <source>
        <dbReference type="ARBA" id="ARBA00023242"/>
    </source>
</evidence>
<dbReference type="SMART" id="SM00066">
    <property type="entry name" value="GAL4"/>
    <property type="match status" value="1"/>
</dbReference>
<dbReference type="OrthoDB" id="2574141at2759"/>
<dbReference type="GO" id="GO:0000981">
    <property type="term" value="F:DNA-binding transcription factor activity, RNA polymerase II-specific"/>
    <property type="evidence" value="ECO:0007669"/>
    <property type="project" value="InterPro"/>
</dbReference>
<dbReference type="SUPFAM" id="SSF57701">
    <property type="entry name" value="Zn2/Cys6 DNA-binding domain"/>
    <property type="match status" value="1"/>
</dbReference>
<dbReference type="Gene3D" id="4.10.240.10">
    <property type="entry name" value="Zn(2)-C6 fungal-type DNA-binding domain"/>
    <property type="match status" value="1"/>
</dbReference>
<reference evidence="3 4" key="1">
    <citation type="submission" date="2015-04" db="EMBL/GenBank/DDBJ databases">
        <title>The draft genome sequence of Fusarium langsethiae, a T-2/HT-2 mycotoxin producer.</title>
        <authorList>
            <person name="Lysoe E."/>
            <person name="Divon H.H."/>
            <person name="Terzi V."/>
            <person name="Orru L."/>
            <person name="Lamontanara A."/>
            <person name="Kolseth A.-K."/>
            <person name="Frandsen R.J."/>
            <person name="Nielsen K."/>
            <person name="Thrane U."/>
        </authorList>
    </citation>
    <scope>NUCLEOTIDE SEQUENCE [LARGE SCALE GENOMIC DNA]</scope>
    <source>
        <strain evidence="3 4">Fl201059</strain>
    </source>
</reference>